<evidence type="ECO:0000256" key="4">
    <source>
        <dbReference type="ARBA" id="ARBA00023014"/>
    </source>
</evidence>
<dbReference type="SFLD" id="SFLDS00029">
    <property type="entry name" value="Radical_SAM"/>
    <property type="match status" value="1"/>
</dbReference>
<dbReference type="GO" id="GO:0046872">
    <property type="term" value="F:metal ion binding"/>
    <property type="evidence" value="ECO:0007669"/>
    <property type="project" value="UniProtKB-KW"/>
</dbReference>
<feature type="domain" description="Radical SAM core" evidence="5">
    <location>
        <begin position="103"/>
        <end position="317"/>
    </location>
</feature>
<dbReference type="InterPro" id="IPR058240">
    <property type="entry name" value="rSAM_sf"/>
</dbReference>
<dbReference type="EMBL" id="DXCP01000021">
    <property type="protein sequence ID" value="HIY79363.1"/>
    <property type="molecule type" value="Genomic_DNA"/>
</dbReference>
<dbReference type="Pfam" id="PF04055">
    <property type="entry name" value="Radical_SAM"/>
    <property type="match status" value="1"/>
</dbReference>
<evidence type="ECO:0000256" key="1">
    <source>
        <dbReference type="ARBA" id="ARBA00022691"/>
    </source>
</evidence>
<name>A0A9D2CFZ7_9ACTN</name>
<evidence type="ECO:0000256" key="2">
    <source>
        <dbReference type="ARBA" id="ARBA00022723"/>
    </source>
</evidence>
<comment type="caution">
    <text evidence="6">The sequence shown here is derived from an EMBL/GenBank/DDBJ whole genome shotgun (WGS) entry which is preliminary data.</text>
</comment>
<dbReference type="InterPro" id="IPR013785">
    <property type="entry name" value="Aldolase_TIM"/>
</dbReference>
<dbReference type="CDD" id="cd01335">
    <property type="entry name" value="Radical_SAM"/>
    <property type="match status" value="1"/>
</dbReference>
<organism evidence="6 7">
    <name type="scientific">Candidatus Olsenella excrementavium</name>
    <dbReference type="NCBI Taxonomy" id="2838709"/>
    <lineage>
        <taxon>Bacteria</taxon>
        <taxon>Bacillati</taxon>
        <taxon>Actinomycetota</taxon>
        <taxon>Coriobacteriia</taxon>
        <taxon>Coriobacteriales</taxon>
        <taxon>Atopobiaceae</taxon>
        <taxon>Olsenella</taxon>
    </lineage>
</organism>
<dbReference type="Gene3D" id="3.20.20.70">
    <property type="entry name" value="Aldolase class I"/>
    <property type="match status" value="1"/>
</dbReference>
<dbReference type="PANTHER" id="PTHR43524:SF1">
    <property type="entry name" value="RADICAL SAM SUPERFAMILY PROTEIN"/>
    <property type="match status" value="1"/>
</dbReference>
<proteinExistence type="predicted"/>
<evidence type="ECO:0000259" key="5">
    <source>
        <dbReference type="PROSITE" id="PS51918"/>
    </source>
</evidence>
<dbReference type="InterPro" id="IPR007197">
    <property type="entry name" value="rSAM"/>
</dbReference>
<dbReference type="CDD" id="cd21128">
    <property type="entry name" value="SPASM_rSAM"/>
    <property type="match status" value="1"/>
</dbReference>
<evidence type="ECO:0000313" key="7">
    <source>
        <dbReference type="Proteomes" id="UP000824133"/>
    </source>
</evidence>
<keyword evidence="3" id="KW-0408">Iron</keyword>
<dbReference type="PANTHER" id="PTHR43524">
    <property type="entry name" value="RADICAL SAM SUPERFAMILY PROTEIN"/>
    <property type="match status" value="1"/>
</dbReference>
<evidence type="ECO:0000313" key="6">
    <source>
        <dbReference type="EMBL" id="HIY79363.1"/>
    </source>
</evidence>
<dbReference type="PROSITE" id="PS51918">
    <property type="entry name" value="RADICAL_SAM"/>
    <property type="match status" value="1"/>
</dbReference>
<dbReference type="GO" id="GO:0051536">
    <property type="term" value="F:iron-sulfur cluster binding"/>
    <property type="evidence" value="ECO:0007669"/>
    <property type="project" value="UniProtKB-KW"/>
</dbReference>
<dbReference type="SFLD" id="SFLDG01067">
    <property type="entry name" value="SPASM/twitch_domain_containing"/>
    <property type="match status" value="1"/>
</dbReference>
<keyword evidence="4" id="KW-0411">Iron-sulfur</keyword>
<keyword evidence="2" id="KW-0479">Metal-binding</keyword>
<keyword evidence="1" id="KW-0949">S-adenosyl-L-methionine</keyword>
<dbReference type="Proteomes" id="UP000824133">
    <property type="component" value="Unassembled WGS sequence"/>
</dbReference>
<protein>
    <submittedName>
        <fullName evidence="6">Radical SAM protein</fullName>
    </submittedName>
</protein>
<gene>
    <name evidence="6" type="ORF">IAA42_02905</name>
</gene>
<dbReference type="AlphaFoldDB" id="A0A9D2CFZ7"/>
<dbReference type="GO" id="GO:0003824">
    <property type="term" value="F:catalytic activity"/>
    <property type="evidence" value="ECO:0007669"/>
    <property type="project" value="InterPro"/>
</dbReference>
<dbReference type="SUPFAM" id="SSF102114">
    <property type="entry name" value="Radical SAM enzymes"/>
    <property type="match status" value="1"/>
</dbReference>
<sequence>MSLTQAAERAALCKLVDYVDENPEARIPKLMDTVDRYVPADVFPTQRAAFRHAIDSRSNWYELMLRVFHLNPEVRRRLIKCFLVDANILAWPVQEEARDKHRCNIPWAILLDPTSACNLRCTGCWAAEYGHALNLSYEDICSIIDQGRELGVHVYIYTGGEPLVRKDDLIRICEKYPDCAFLCFTNATLIDEAFCQEMIRVANFVPAISAEGNEHTTDARRGEGTYAKIERAMDLLREHDLPFGISCCWTRANADAVATEENMDWMIEKGALFCWYFHFMPVGRGASAELMPTPEQRERMYRFVRQMRGEKPLFTLDFQNDGEYVGGCIAGGRRYLHINAAGDVEPCVFIHYANANIHEVSLLDALRSPLFMKYYEAQPFNTNHLRPCPMLENPDDLPKMVAETGAHCTDLVEQESPEQLREKTAPAAAAWAPVAERLWADEADPDHAKRLNWREGQAETDVTRLARVGRDLTTQAEPRL</sequence>
<evidence type="ECO:0000256" key="3">
    <source>
        <dbReference type="ARBA" id="ARBA00023004"/>
    </source>
</evidence>
<accession>A0A9D2CFZ7</accession>
<reference evidence="6" key="1">
    <citation type="journal article" date="2021" name="PeerJ">
        <title>Extensive microbial diversity within the chicken gut microbiome revealed by metagenomics and culture.</title>
        <authorList>
            <person name="Gilroy R."/>
            <person name="Ravi A."/>
            <person name="Getino M."/>
            <person name="Pursley I."/>
            <person name="Horton D.L."/>
            <person name="Alikhan N.F."/>
            <person name="Baker D."/>
            <person name="Gharbi K."/>
            <person name="Hall N."/>
            <person name="Watson M."/>
            <person name="Adriaenssens E.M."/>
            <person name="Foster-Nyarko E."/>
            <person name="Jarju S."/>
            <person name="Secka A."/>
            <person name="Antonio M."/>
            <person name="Oren A."/>
            <person name="Chaudhuri R.R."/>
            <person name="La Ragione R."/>
            <person name="Hildebrand F."/>
            <person name="Pallen M.J."/>
        </authorList>
    </citation>
    <scope>NUCLEOTIDE SEQUENCE</scope>
    <source>
        <strain evidence="6">ChiHjej10B9-743</strain>
    </source>
</reference>
<reference evidence="6" key="2">
    <citation type="submission" date="2021-04" db="EMBL/GenBank/DDBJ databases">
        <authorList>
            <person name="Gilroy R."/>
        </authorList>
    </citation>
    <scope>NUCLEOTIDE SEQUENCE</scope>
    <source>
        <strain evidence="6">ChiHjej10B9-743</strain>
    </source>
</reference>